<sequence length="414" mass="46918">MLEASSQRIVWIKAVERMCYENTVYLPSYVVHDMGIRELEHAAMAPRRWELLTKSGLTSLEEPIPVSASRTINIPDHLSEPHRLFLIPGGRFLLVLQHKHLTLWDLAVEPIEPLHSVPTNCYTFTTHMSYDGRSALRILTITEKYNAYFLEMLEIAPWSTTPQFTLLDTLFVPSDYVLDFSSVCGDVVAVVHGPMIKLWNFVTGSWATWNTNCQSLQILMTEENITLIHQTHLAVWDIPNFLPDAQTEAIKDEPQVVTPPRKLMSYPPSYTHPESGYSCYGLCDWYTGSPQPLWFDHISVHRDESSDDDPTLHVSRFDTQESGVHWTLSFGLPFHPDTAIAPYRVSGQNIVIIWCTAAGIYCHTGAPNVDRMTTLCLLKGVRITRTSFCPISGRLVYITSKADGIRVIDFLPPV</sequence>
<dbReference type="InterPro" id="IPR011044">
    <property type="entry name" value="Quino_amine_DH_bsu"/>
</dbReference>
<dbReference type="SUPFAM" id="SSF50969">
    <property type="entry name" value="YVTN repeat-like/Quinoprotein amine dehydrogenase"/>
    <property type="match status" value="1"/>
</dbReference>
<evidence type="ECO:0000313" key="2">
    <source>
        <dbReference type="Proteomes" id="UP000521872"/>
    </source>
</evidence>
<organism evidence="1 2">
    <name type="scientific">Agrocybe pediades</name>
    <dbReference type="NCBI Taxonomy" id="84607"/>
    <lineage>
        <taxon>Eukaryota</taxon>
        <taxon>Fungi</taxon>
        <taxon>Dikarya</taxon>
        <taxon>Basidiomycota</taxon>
        <taxon>Agaricomycotina</taxon>
        <taxon>Agaricomycetes</taxon>
        <taxon>Agaricomycetidae</taxon>
        <taxon>Agaricales</taxon>
        <taxon>Agaricineae</taxon>
        <taxon>Strophariaceae</taxon>
        <taxon>Agrocybe</taxon>
    </lineage>
</organism>
<dbReference type="AlphaFoldDB" id="A0A8H4QSA0"/>
<reference evidence="1 2" key="1">
    <citation type="submission" date="2019-12" db="EMBL/GenBank/DDBJ databases">
        <authorList>
            <person name="Floudas D."/>
            <person name="Bentzer J."/>
            <person name="Ahren D."/>
            <person name="Johansson T."/>
            <person name="Persson P."/>
            <person name="Tunlid A."/>
        </authorList>
    </citation>
    <scope>NUCLEOTIDE SEQUENCE [LARGE SCALE GENOMIC DNA]</scope>
    <source>
        <strain evidence="1 2">CBS 102.39</strain>
    </source>
</reference>
<gene>
    <name evidence="1" type="ORF">D9613_008439</name>
</gene>
<comment type="caution">
    <text evidence="1">The sequence shown here is derived from an EMBL/GenBank/DDBJ whole genome shotgun (WGS) entry which is preliminary data.</text>
</comment>
<dbReference type="EMBL" id="JAACJL010000031">
    <property type="protein sequence ID" value="KAF4616475.1"/>
    <property type="molecule type" value="Genomic_DNA"/>
</dbReference>
<dbReference type="Proteomes" id="UP000521872">
    <property type="component" value="Unassembled WGS sequence"/>
</dbReference>
<name>A0A8H4QSA0_9AGAR</name>
<accession>A0A8H4QSA0</accession>
<evidence type="ECO:0000313" key="1">
    <source>
        <dbReference type="EMBL" id="KAF4616475.1"/>
    </source>
</evidence>
<keyword evidence="2" id="KW-1185">Reference proteome</keyword>
<proteinExistence type="predicted"/>
<protein>
    <submittedName>
        <fullName evidence="1">Uncharacterized protein</fullName>
    </submittedName>
</protein>